<comment type="caution">
    <text evidence="1">The sequence shown here is derived from an EMBL/GenBank/DDBJ whole genome shotgun (WGS) entry which is preliminary data.</text>
</comment>
<proteinExistence type="predicted"/>
<dbReference type="Proteomes" id="UP000580891">
    <property type="component" value="Unassembled WGS sequence"/>
</dbReference>
<organism evidence="1 2">
    <name type="scientific">[Anoxybacillus] calidus</name>
    <dbReference type="NCBI Taxonomy" id="575178"/>
    <lineage>
        <taxon>Bacteria</taxon>
        <taxon>Bacillati</taxon>
        <taxon>Bacillota</taxon>
        <taxon>Bacilli</taxon>
        <taxon>Bacillales</taxon>
        <taxon>Anoxybacillaceae</taxon>
        <taxon>Paranoxybacillus</taxon>
    </lineage>
</organism>
<dbReference type="AlphaFoldDB" id="A0A7V9YZ33"/>
<evidence type="ECO:0000313" key="2">
    <source>
        <dbReference type="Proteomes" id="UP000580891"/>
    </source>
</evidence>
<gene>
    <name evidence="1" type="ORF">HNQ85_001227</name>
</gene>
<accession>A0A7V9YZ33</accession>
<sequence length="82" mass="10124">MLYLSLFIVYSLSHQSEKRSWRSDADNMRFCVSRNSKNSYRMNEEGRKIAALWIMWWKYRMKLKEMIMHYFIGRLEEMLCQG</sequence>
<protein>
    <submittedName>
        <fullName evidence="1">Uncharacterized protein</fullName>
    </submittedName>
</protein>
<dbReference type="EMBL" id="JACDUU010000002">
    <property type="protein sequence ID" value="MBA2870957.1"/>
    <property type="molecule type" value="Genomic_DNA"/>
</dbReference>
<keyword evidence="2" id="KW-1185">Reference proteome</keyword>
<name>A0A7V9YZ33_9BACL</name>
<evidence type="ECO:0000313" key="1">
    <source>
        <dbReference type="EMBL" id="MBA2870957.1"/>
    </source>
</evidence>
<reference evidence="1 2" key="1">
    <citation type="submission" date="2020-07" db="EMBL/GenBank/DDBJ databases">
        <title>Genomic Encyclopedia of Type Strains, Phase IV (KMG-IV): sequencing the most valuable type-strain genomes for metagenomic binning, comparative biology and taxonomic classification.</title>
        <authorList>
            <person name="Goeker M."/>
        </authorList>
    </citation>
    <scope>NUCLEOTIDE SEQUENCE [LARGE SCALE GENOMIC DNA]</scope>
    <source>
        <strain evidence="1 2">DSM 25220</strain>
    </source>
</reference>